<keyword evidence="3" id="KW-1185">Reference proteome</keyword>
<comment type="caution">
    <text evidence="2">The sequence shown here is derived from an EMBL/GenBank/DDBJ whole genome shotgun (WGS) entry which is preliminary data.</text>
</comment>
<evidence type="ECO:0000313" key="2">
    <source>
        <dbReference type="EMBL" id="GHH40085.1"/>
    </source>
</evidence>
<dbReference type="EMBL" id="BNAR01000004">
    <property type="protein sequence ID" value="GHH40085.1"/>
    <property type="molecule type" value="Genomic_DNA"/>
</dbReference>
<sequence>MGEHMGIRYRYIGLVHHDPRPFAVLRVHDSVEEIYAPERGWENADPRWRDWFMNVPLESGQALGLLHSLAPMELREDMDPYPHALGRDAADGFGTQWFYYAVETADHPLDDPASLVRLHYPSKSESWFTSDLMWAKVPVPGRRVRVSEEELRRLQEVLVRRAFGGAEVQHYAVVNPFYPDVDHPAAIVRVGPEGERRYVRDGEWEATSVVADVRHRYLHGRLVLLTEEAATRLAERWRPHPDSSRVRYFAWLTANGNATAVMRAWDVGGGIEEESYVDGLWTDRRMCVFDNEEGRVEVDQETAARLGAIHDAHEYGGSEDGRYDHYYAILEQEFGDVSTAHELVRTWGGSDGHSREQHFLTRINGWRSCMTVYEVWTDRNRNYAIPISEEVADELRKAWLADFAARAEGREPPPRRPLGTWAGFGKVTLTRVDDEVLDSLRQVGDPRADSAVAGIHDLGRVNELLTGLVRNGDEVPEGLPPLLRQYFAESVLPEWADRTVLARGQELWDEYGPHLAAALCCYALPVRYTMALQHTRHGLESTRLLRDVLADGGLTEPGGRGLRTVQKIRLRLAAARRQAGGTAANQVDLAVTLGTLSVHVTQGVRGMNVALPKRDGDDLFHIWSVVGHLLGVDPRLLPGTYDQAVTLLDRIGRRRGRTAVGVELAEELGRRVEAALPRELSGAFPYVVRGFCVHDRSIPDILRIDGLDLGRWLEYLAPITAVAGLPAGSITDDRVWRRTTSEVVGKALLEADRDEDLTLPGG</sequence>
<proteinExistence type="predicted"/>
<dbReference type="PANTHER" id="PTHR37539:SF1">
    <property type="entry name" value="ER-BOUND OXYGENASE MPAB_MPAB'_RUBBER OXYGENASE CATALYTIC DOMAIN-CONTAINING PROTEIN"/>
    <property type="match status" value="1"/>
</dbReference>
<gene>
    <name evidence="2" type="ORF">GCM10017774_32880</name>
</gene>
<dbReference type="PANTHER" id="PTHR37539">
    <property type="entry name" value="SECRETED PROTEIN-RELATED"/>
    <property type="match status" value="1"/>
</dbReference>
<evidence type="ECO:0000313" key="3">
    <source>
        <dbReference type="Proteomes" id="UP000605568"/>
    </source>
</evidence>
<name>A0ABQ3MFP4_9PSEU</name>
<evidence type="ECO:0000259" key="1">
    <source>
        <dbReference type="Pfam" id="PF09995"/>
    </source>
</evidence>
<organism evidence="2 3">
    <name type="scientific">Lentzea cavernae</name>
    <dbReference type="NCBI Taxonomy" id="2020703"/>
    <lineage>
        <taxon>Bacteria</taxon>
        <taxon>Bacillati</taxon>
        <taxon>Actinomycetota</taxon>
        <taxon>Actinomycetes</taxon>
        <taxon>Pseudonocardiales</taxon>
        <taxon>Pseudonocardiaceae</taxon>
        <taxon>Lentzea</taxon>
    </lineage>
</organism>
<protein>
    <recommendedName>
        <fullName evidence="1">ER-bound oxygenase mpaB/mpaB'/Rubber oxygenase catalytic domain-containing protein</fullName>
    </recommendedName>
</protein>
<dbReference type="InterPro" id="IPR037473">
    <property type="entry name" value="Lcp-like"/>
</dbReference>
<feature type="domain" description="ER-bound oxygenase mpaB/mpaB'/Rubber oxygenase catalytic" evidence="1">
    <location>
        <begin position="541"/>
        <end position="680"/>
    </location>
</feature>
<accession>A0ABQ3MFP4</accession>
<dbReference type="Proteomes" id="UP000605568">
    <property type="component" value="Unassembled WGS sequence"/>
</dbReference>
<dbReference type="InterPro" id="IPR018713">
    <property type="entry name" value="MPAB/Lcp_cat_dom"/>
</dbReference>
<reference evidence="3" key="1">
    <citation type="journal article" date="2019" name="Int. J. Syst. Evol. Microbiol.">
        <title>The Global Catalogue of Microorganisms (GCM) 10K type strain sequencing project: providing services to taxonomists for standard genome sequencing and annotation.</title>
        <authorList>
            <consortium name="The Broad Institute Genomics Platform"/>
            <consortium name="The Broad Institute Genome Sequencing Center for Infectious Disease"/>
            <person name="Wu L."/>
            <person name="Ma J."/>
        </authorList>
    </citation>
    <scope>NUCLEOTIDE SEQUENCE [LARGE SCALE GENOMIC DNA]</scope>
    <source>
        <strain evidence="3">CGMCC 4.7367</strain>
    </source>
</reference>
<dbReference type="Pfam" id="PF09995">
    <property type="entry name" value="MPAB_Lcp_cat"/>
    <property type="match status" value="1"/>
</dbReference>